<feature type="compositionally biased region" description="Polar residues" evidence="1">
    <location>
        <begin position="55"/>
        <end position="65"/>
    </location>
</feature>
<sequence>MSAPFLPTTNPANALDTPVPSTTGGPTAATPAVSRKQQKMLVQTERAKTVEASPQKRQIPNRNQPPGSPTRRGSGVGTQLAPSDDKFSPGIHGQPTAGSNSDIDMSPWTSSGGGFAPSQAAHPGPPVDGENGTTPNSFTQEQLNRLTTLLRNHNVGKIAQILAAIQTQPASLENPLDAGDTQTVGYLSWAAQLRLWTNTYIQMMCNYNP</sequence>
<reference evidence="2" key="1">
    <citation type="submission" date="2020-11" db="EMBL/GenBank/DDBJ databases">
        <authorList>
            <consortium name="DOE Joint Genome Institute"/>
            <person name="Ahrendt S."/>
            <person name="Riley R."/>
            <person name="Andreopoulos W."/>
            <person name="Labutti K."/>
            <person name="Pangilinan J."/>
            <person name="Ruiz-Duenas F.J."/>
            <person name="Barrasa J.M."/>
            <person name="Sanchez-Garcia M."/>
            <person name="Camarero S."/>
            <person name="Miyauchi S."/>
            <person name="Serrano A."/>
            <person name="Linde D."/>
            <person name="Babiker R."/>
            <person name="Drula E."/>
            <person name="Ayuso-Fernandez I."/>
            <person name="Pacheco R."/>
            <person name="Padilla G."/>
            <person name="Ferreira P."/>
            <person name="Barriuso J."/>
            <person name="Kellner H."/>
            <person name="Castanera R."/>
            <person name="Alfaro M."/>
            <person name="Ramirez L."/>
            <person name="Pisabarro A.G."/>
            <person name="Kuo A."/>
            <person name="Tritt A."/>
            <person name="Lipzen A."/>
            <person name="He G."/>
            <person name="Yan M."/>
            <person name="Ng V."/>
            <person name="Cullen D."/>
            <person name="Martin F."/>
            <person name="Rosso M.-N."/>
            <person name="Henrissat B."/>
            <person name="Hibbett D."/>
            <person name="Martinez A.T."/>
            <person name="Grigoriev I.V."/>
        </authorList>
    </citation>
    <scope>NUCLEOTIDE SEQUENCE</scope>
    <source>
        <strain evidence="2">AH 40177</strain>
    </source>
</reference>
<feature type="compositionally biased region" description="Low complexity" evidence="1">
    <location>
        <begin position="17"/>
        <end position="34"/>
    </location>
</feature>
<dbReference type="EMBL" id="JADNRY010000236">
    <property type="protein sequence ID" value="KAF9060590.1"/>
    <property type="molecule type" value="Genomic_DNA"/>
</dbReference>
<evidence type="ECO:0000256" key="1">
    <source>
        <dbReference type="SAM" id="MobiDB-lite"/>
    </source>
</evidence>
<dbReference type="AlphaFoldDB" id="A0A9P5PEA6"/>
<comment type="caution">
    <text evidence="2">The sequence shown here is derived from an EMBL/GenBank/DDBJ whole genome shotgun (WGS) entry which is preliminary data.</text>
</comment>
<name>A0A9P5PEA6_9AGAR</name>
<dbReference type="Proteomes" id="UP000772434">
    <property type="component" value="Unassembled WGS sequence"/>
</dbReference>
<keyword evidence="3" id="KW-1185">Reference proteome</keyword>
<evidence type="ECO:0000313" key="3">
    <source>
        <dbReference type="Proteomes" id="UP000772434"/>
    </source>
</evidence>
<evidence type="ECO:0000313" key="2">
    <source>
        <dbReference type="EMBL" id="KAF9060590.1"/>
    </source>
</evidence>
<gene>
    <name evidence="2" type="ORF">BDP27DRAFT_1429910</name>
</gene>
<accession>A0A9P5PEA6</accession>
<organism evidence="2 3">
    <name type="scientific">Rhodocollybia butyracea</name>
    <dbReference type="NCBI Taxonomy" id="206335"/>
    <lineage>
        <taxon>Eukaryota</taxon>
        <taxon>Fungi</taxon>
        <taxon>Dikarya</taxon>
        <taxon>Basidiomycota</taxon>
        <taxon>Agaricomycotina</taxon>
        <taxon>Agaricomycetes</taxon>
        <taxon>Agaricomycetidae</taxon>
        <taxon>Agaricales</taxon>
        <taxon>Marasmiineae</taxon>
        <taxon>Omphalotaceae</taxon>
        <taxon>Rhodocollybia</taxon>
    </lineage>
</organism>
<feature type="region of interest" description="Disordered" evidence="1">
    <location>
        <begin position="1"/>
        <end position="137"/>
    </location>
</feature>
<feature type="compositionally biased region" description="Polar residues" evidence="1">
    <location>
        <begin position="96"/>
        <end position="110"/>
    </location>
</feature>
<protein>
    <submittedName>
        <fullName evidence="2">Uncharacterized protein</fullName>
    </submittedName>
</protein>
<proteinExistence type="predicted"/>